<evidence type="ECO:0000256" key="1">
    <source>
        <dbReference type="ARBA" id="ARBA00009369"/>
    </source>
</evidence>
<dbReference type="Proteomes" id="UP000027583">
    <property type="component" value="Unassembled WGS sequence"/>
</dbReference>
<sequence>MLSIQGRHALAKLMLPFFFILAVGLIMLGLTRRPAVDSLRMKLADGLSPAYRLMAAPGTGFGHLRQSLVGLTDIAGENARLRAENQKLRRWYDVAVALADENAQLKASLHWIPDNAPNFVSGHALRDAGGLYGRSILLAVGDDHGIVPGDVALDASGLLGRVTETGSHTVRILMINDEASRIPVMLTASRGNAIMAGDGSLYPRLIYYAQDNRPVEGERVVTGEQPAPEGRDHGAFAGMPGGLVVGTVHYLRPGSPVVVPEAALDHPDIVRVFNYMIADHNGPDAPGRVHLTPPMPVAPELPFVPFQKPVRGQG</sequence>
<feature type="transmembrane region" description="Helical" evidence="6">
    <location>
        <begin position="13"/>
        <end position="31"/>
    </location>
</feature>
<evidence type="ECO:0000259" key="7">
    <source>
        <dbReference type="Pfam" id="PF04085"/>
    </source>
</evidence>
<dbReference type="InterPro" id="IPR055342">
    <property type="entry name" value="MreC_beta-barrel_core"/>
</dbReference>
<dbReference type="Gene3D" id="2.40.10.340">
    <property type="entry name" value="Rod shape-determining protein MreC, domain 1"/>
    <property type="match status" value="1"/>
</dbReference>
<dbReference type="PIRSF" id="PIRSF038471">
    <property type="entry name" value="MreC"/>
    <property type="match status" value="1"/>
</dbReference>
<dbReference type="GO" id="GO:0008360">
    <property type="term" value="P:regulation of cell shape"/>
    <property type="evidence" value="ECO:0007669"/>
    <property type="project" value="UniProtKB-KW"/>
</dbReference>
<reference evidence="8 9" key="1">
    <citation type="journal article" date="2014" name="Genome Biol. Evol.">
        <title>Acetic acid bacteria genomes reveal functional traits for adaptation to life in insect guts.</title>
        <authorList>
            <person name="Chouaia B."/>
            <person name="Gaiarsa S."/>
            <person name="Crotti E."/>
            <person name="Comandatore F."/>
            <person name="Degli Esposti M."/>
            <person name="Ricci I."/>
            <person name="Alma A."/>
            <person name="Favia G."/>
            <person name="Bandi C."/>
            <person name="Daffonchio D."/>
        </authorList>
    </citation>
    <scope>NUCLEOTIDE SEQUENCE [LARGE SCALE GENOMIC DNA]</scope>
    <source>
        <strain evidence="8 9">SF2.1</strain>
    </source>
</reference>
<dbReference type="eggNOG" id="COG1792">
    <property type="taxonomic scope" value="Bacteria"/>
</dbReference>
<keyword evidence="6" id="KW-0472">Membrane</keyword>
<keyword evidence="3 5" id="KW-0133">Cell shape</keyword>
<dbReference type="InterPro" id="IPR042177">
    <property type="entry name" value="Cell/Rod_1"/>
</dbReference>
<evidence type="ECO:0000256" key="2">
    <source>
        <dbReference type="ARBA" id="ARBA00013855"/>
    </source>
</evidence>
<evidence type="ECO:0000256" key="3">
    <source>
        <dbReference type="ARBA" id="ARBA00022960"/>
    </source>
</evidence>
<dbReference type="Gene3D" id="2.40.10.350">
    <property type="entry name" value="Rod shape-determining protein MreC, domain 2"/>
    <property type="match status" value="1"/>
</dbReference>
<accession>A0A060QFR1</accession>
<comment type="similarity">
    <text evidence="1 5">Belongs to the MreC family.</text>
</comment>
<dbReference type="GO" id="GO:0005886">
    <property type="term" value="C:plasma membrane"/>
    <property type="evidence" value="ECO:0007669"/>
    <property type="project" value="TreeGrafter"/>
</dbReference>
<reference evidence="8 9" key="2">
    <citation type="journal article" date="2014" name="PLoS ONE">
        <title>Evolution of mitochondria reconstructed from the energy metabolism of living bacteria.</title>
        <authorList>
            <person name="Degli Esposti M."/>
            <person name="Chouaia B."/>
            <person name="Comandatore F."/>
            <person name="Crotti E."/>
            <person name="Sassera D."/>
            <person name="Lievens P.M."/>
            <person name="Daffonchio D."/>
            <person name="Bandi C."/>
        </authorList>
    </citation>
    <scope>NUCLEOTIDE SEQUENCE [LARGE SCALE GENOMIC DNA]</scope>
    <source>
        <strain evidence="8 9">SF2.1</strain>
    </source>
</reference>
<evidence type="ECO:0000313" key="9">
    <source>
        <dbReference type="Proteomes" id="UP000027583"/>
    </source>
</evidence>
<evidence type="ECO:0000256" key="6">
    <source>
        <dbReference type="SAM" id="Phobius"/>
    </source>
</evidence>
<name>A0A060QFR1_9PROT</name>
<comment type="function">
    <text evidence="5">Involved in formation and maintenance of cell shape.</text>
</comment>
<dbReference type="InterPro" id="IPR042175">
    <property type="entry name" value="Cell/Rod_MreC_2"/>
</dbReference>
<dbReference type="PANTHER" id="PTHR34138">
    <property type="entry name" value="CELL SHAPE-DETERMINING PROTEIN MREC"/>
    <property type="match status" value="1"/>
</dbReference>
<dbReference type="RefSeq" id="WP_031240780.1">
    <property type="nucleotide sequence ID" value="NZ_CBLX010000013.1"/>
</dbReference>
<comment type="caution">
    <text evidence="8">The sequence shown here is derived from an EMBL/GenBank/DDBJ whole genome shotgun (WGS) entry which is preliminary data.</text>
</comment>
<dbReference type="InterPro" id="IPR007221">
    <property type="entry name" value="MreC"/>
</dbReference>
<organism evidence="8 9">
    <name type="scientific">Asaia bogorensis</name>
    <dbReference type="NCBI Taxonomy" id="91915"/>
    <lineage>
        <taxon>Bacteria</taxon>
        <taxon>Pseudomonadati</taxon>
        <taxon>Pseudomonadota</taxon>
        <taxon>Alphaproteobacteria</taxon>
        <taxon>Acetobacterales</taxon>
        <taxon>Acetobacteraceae</taxon>
        <taxon>Asaia</taxon>
    </lineage>
</organism>
<keyword evidence="6" id="KW-1133">Transmembrane helix</keyword>
<dbReference type="PANTHER" id="PTHR34138:SF1">
    <property type="entry name" value="CELL SHAPE-DETERMINING PROTEIN MREC"/>
    <property type="match status" value="1"/>
</dbReference>
<keyword evidence="6" id="KW-0812">Transmembrane</keyword>
<feature type="domain" description="Rod shape-determining protein MreC beta-barrel core" evidence="7">
    <location>
        <begin position="134"/>
        <end position="250"/>
    </location>
</feature>
<dbReference type="AlphaFoldDB" id="A0A060QFR1"/>
<evidence type="ECO:0000256" key="4">
    <source>
        <dbReference type="ARBA" id="ARBA00032089"/>
    </source>
</evidence>
<dbReference type="EMBL" id="CBLX010000013">
    <property type="protein sequence ID" value="CDG39984.1"/>
    <property type="molecule type" value="Genomic_DNA"/>
</dbReference>
<protein>
    <recommendedName>
        <fullName evidence="2 5">Cell shape-determining protein MreC</fullName>
    </recommendedName>
    <alternativeName>
        <fullName evidence="4 5">Cell shape protein MreC</fullName>
    </alternativeName>
</protein>
<dbReference type="Pfam" id="PF04085">
    <property type="entry name" value="MreC"/>
    <property type="match status" value="1"/>
</dbReference>
<proteinExistence type="inferred from homology"/>
<gene>
    <name evidence="8" type="ORF">ASAP_1939</name>
</gene>
<evidence type="ECO:0000313" key="8">
    <source>
        <dbReference type="EMBL" id="CDG39984.1"/>
    </source>
</evidence>
<evidence type="ECO:0000256" key="5">
    <source>
        <dbReference type="PIRNR" id="PIRNR038471"/>
    </source>
</evidence>